<dbReference type="Pfam" id="PF09986">
    <property type="entry name" value="DUF2225"/>
    <property type="match status" value="1"/>
</dbReference>
<evidence type="ECO:0000313" key="2">
    <source>
        <dbReference type="Proteomes" id="UP000823616"/>
    </source>
</evidence>
<gene>
    <name evidence="1" type="ORF">IAA96_01875</name>
</gene>
<reference evidence="1" key="1">
    <citation type="submission" date="2020-10" db="EMBL/GenBank/DDBJ databases">
        <authorList>
            <person name="Gilroy R."/>
        </authorList>
    </citation>
    <scope>NUCLEOTIDE SEQUENCE</scope>
    <source>
        <strain evidence="1">B3-4054</strain>
    </source>
</reference>
<dbReference type="Proteomes" id="UP000823616">
    <property type="component" value="Unassembled WGS sequence"/>
</dbReference>
<dbReference type="AlphaFoldDB" id="A0A9D9HG01"/>
<evidence type="ECO:0000313" key="1">
    <source>
        <dbReference type="EMBL" id="MBO8449836.1"/>
    </source>
</evidence>
<sequence>MAKTAFEDKTEKSAGLTFFSKEQIICPICNTHFKREELKSGGGRLIAGDLTDELRRIYDPSAKYGEIFPLVYAVTVCPKCFYAAFPQDFSILDKESLNVIYEKMQERYQAVTDICGPVDFTKNRGLPEGAASYYLAMLCYESIPVKFSPTIKRGLCALRAAWLFSDLEKKNPGENYAYVASLFYHKALFFYHRAVELETNGREMIAGLKSFGPDLDKNYGFDGVLYLTALLEFKYGSRSNPEKRAERISVQRRSLAKMFGLGKSSKSKPGPLLEHARNLYDNIVAELDVSGEKQEDGEDG</sequence>
<accession>A0A9D9HG01</accession>
<name>A0A9D9HG01_9SPIR</name>
<comment type="caution">
    <text evidence="1">The sequence shown here is derived from an EMBL/GenBank/DDBJ whole genome shotgun (WGS) entry which is preliminary data.</text>
</comment>
<reference evidence="1" key="2">
    <citation type="journal article" date="2021" name="PeerJ">
        <title>Extensive microbial diversity within the chicken gut microbiome revealed by metagenomics and culture.</title>
        <authorList>
            <person name="Gilroy R."/>
            <person name="Ravi A."/>
            <person name="Getino M."/>
            <person name="Pursley I."/>
            <person name="Horton D.L."/>
            <person name="Alikhan N.F."/>
            <person name="Baker D."/>
            <person name="Gharbi K."/>
            <person name="Hall N."/>
            <person name="Watson M."/>
            <person name="Adriaenssens E.M."/>
            <person name="Foster-Nyarko E."/>
            <person name="Jarju S."/>
            <person name="Secka A."/>
            <person name="Antonio M."/>
            <person name="Oren A."/>
            <person name="Chaudhuri R.R."/>
            <person name="La Ragione R."/>
            <person name="Hildebrand F."/>
            <person name="Pallen M.J."/>
        </authorList>
    </citation>
    <scope>NUCLEOTIDE SEQUENCE</scope>
    <source>
        <strain evidence="1">B3-4054</strain>
    </source>
</reference>
<organism evidence="1 2">
    <name type="scientific">Candidatus Avitreponema avistercoris</name>
    <dbReference type="NCBI Taxonomy" id="2840705"/>
    <lineage>
        <taxon>Bacteria</taxon>
        <taxon>Pseudomonadati</taxon>
        <taxon>Spirochaetota</taxon>
        <taxon>Spirochaetia</taxon>
        <taxon>Spirochaetales</taxon>
        <taxon>Candidatus Avitreponema</taxon>
    </lineage>
</organism>
<proteinExistence type="predicted"/>
<dbReference type="InterPro" id="IPR018708">
    <property type="entry name" value="DUF2225"/>
</dbReference>
<dbReference type="EMBL" id="JADIMS010000033">
    <property type="protein sequence ID" value="MBO8449836.1"/>
    <property type="molecule type" value="Genomic_DNA"/>
</dbReference>
<protein>
    <submittedName>
        <fullName evidence="1">DUF2225 domain-containing protein</fullName>
    </submittedName>
</protein>